<name>A0ACB8RVT9_9AGAM</name>
<evidence type="ECO:0000313" key="2">
    <source>
        <dbReference type="Proteomes" id="UP000814033"/>
    </source>
</evidence>
<proteinExistence type="predicted"/>
<keyword evidence="2" id="KW-1185">Reference proteome</keyword>
<accession>A0ACB8RVT9</accession>
<reference evidence="1" key="1">
    <citation type="submission" date="2021-02" db="EMBL/GenBank/DDBJ databases">
        <authorList>
            <consortium name="DOE Joint Genome Institute"/>
            <person name="Ahrendt S."/>
            <person name="Looney B.P."/>
            <person name="Miyauchi S."/>
            <person name="Morin E."/>
            <person name="Drula E."/>
            <person name="Courty P.E."/>
            <person name="Chicoki N."/>
            <person name="Fauchery L."/>
            <person name="Kohler A."/>
            <person name="Kuo A."/>
            <person name="Labutti K."/>
            <person name="Pangilinan J."/>
            <person name="Lipzen A."/>
            <person name="Riley R."/>
            <person name="Andreopoulos W."/>
            <person name="He G."/>
            <person name="Johnson J."/>
            <person name="Barry K.W."/>
            <person name="Grigoriev I.V."/>
            <person name="Nagy L."/>
            <person name="Hibbett D."/>
            <person name="Henrissat B."/>
            <person name="Matheny P.B."/>
            <person name="Labbe J."/>
            <person name="Martin F."/>
        </authorList>
    </citation>
    <scope>NUCLEOTIDE SEQUENCE</scope>
    <source>
        <strain evidence="1">FP105234-sp</strain>
    </source>
</reference>
<gene>
    <name evidence="1" type="ORF">FA95DRAFT_1595318</name>
</gene>
<dbReference type="EMBL" id="MU275891">
    <property type="protein sequence ID" value="KAI0048185.1"/>
    <property type="molecule type" value="Genomic_DNA"/>
</dbReference>
<evidence type="ECO:0000313" key="1">
    <source>
        <dbReference type="EMBL" id="KAI0048185.1"/>
    </source>
</evidence>
<reference evidence="1" key="2">
    <citation type="journal article" date="2022" name="New Phytol.">
        <title>Evolutionary transition to the ectomycorrhizal habit in the genomes of a hyperdiverse lineage of mushroom-forming fungi.</title>
        <authorList>
            <person name="Looney B."/>
            <person name="Miyauchi S."/>
            <person name="Morin E."/>
            <person name="Drula E."/>
            <person name="Courty P.E."/>
            <person name="Kohler A."/>
            <person name="Kuo A."/>
            <person name="LaButti K."/>
            <person name="Pangilinan J."/>
            <person name="Lipzen A."/>
            <person name="Riley R."/>
            <person name="Andreopoulos W."/>
            <person name="He G."/>
            <person name="Johnson J."/>
            <person name="Nolan M."/>
            <person name="Tritt A."/>
            <person name="Barry K.W."/>
            <person name="Grigoriev I.V."/>
            <person name="Nagy L.G."/>
            <person name="Hibbett D."/>
            <person name="Henrissat B."/>
            <person name="Matheny P.B."/>
            <person name="Labbe J."/>
            <person name="Martin F.M."/>
        </authorList>
    </citation>
    <scope>NUCLEOTIDE SEQUENCE</scope>
    <source>
        <strain evidence="1">FP105234-sp</strain>
    </source>
</reference>
<organism evidence="1 2">
    <name type="scientific">Auriscalpium vulgare</name>
    <dbReference type="NCBI Taxonomy" id="40419"/>
    <lineage>
        <taxon>Eukaryota</taxon>
        <taxon>Fungi</taxon>
        <taxon>Dikarya</taxon>
        <taxon>Basidiomycota</taxon>
        <taxon>Agaricomycotina</taxon>
        <taxon>Agaricomycetes</taxon>
        <taxon>Russulales</taxon>
        <taxon>Auriscalpiaceae</taxon>
        <taxon>Auriscalpium</taxon>
    </lineage>
</organism>
<comment type="caution">
    <text evidence="1">The sequence shown here is derived from an EMBL/GenBank/DDBJ whole genome shotgun (WGS) entry which is preliminary data.</text>
</comment>
<protein>
    <submittedName>
        <fullName evidence="1">Uncharacterized protein</fullName>
    </submittedName>
</protein>
<dbReference type="Proteomes" id="UP000814033">
    <property type="component" value="Unassembled WGS sequence"/>
</dbReference>
<sequence length="379" mass="41507">MYHSIERARSWQYRQKALVPASLSFDRIIENAVSSELVKLLTENADTPPARALLASALTSRDYLPDLDLHALNSAAKSGPGWDAMLIGLVSEAVDVPGTSEQMHYSTFECLDHQCNERYKMDVYGDAPPSGALALEFVRRTIARPSPPQQPTLPTLMVFSHDFIPYHHALAPFLDSLPAPLTWRMAEGSHLPARPAAAGLAPLVLDPDEEDDTDGDSDYSEGDTVTSDEPIVLDVVLARAMEAKLRGNRALAAHSHARANDAYFEAIEWLGDALQVAPAESDEAKRAYKILAVVMANRSALFLQLGSKRGIEQAVGDGLMATMMDPTYAKGYYRQARALVALGDVERAREVLEKAQEHVAVEDMRNIEDAFAALHTTEV</sequence>